<feature type="transmembrane region" description="Helical" evidence="1">
    <location>
        <begin position="171"/>
        <end position="190"/>
    </location>
</feature>
<name>A0A5J6V5L8_9MICO</name>
<keyword evidence="1" id="KW-0472">Membrane</keyword>
<organism evidence="2 3">
    <name type="scientific">Ornithinimicrobium pratense</name>
    <dbReference type="NCBI Taxonomy" id="2593973"/>
    <lineage>
        <taxon>Bacteria</taxon>
        <taxon>Bacillati</taxon>
        <taxon>Actinomycetota</taxon>
        <taxon>Actinomycetes</taxon>
        <taxon>Micrococcales</taxon>
        <taxon>Ornithinimicrobiaceae</taxon>
        <taxon>Ornithinimicrobium</taxon>
    </lineage>
</organism>
<feature type="transmembrane region" description="Helical" evidence="1">
    <location>
        <begin position="210"/>
        <end position="236"/>
    </location>
</feature>
<reference evidence="2 3" key="1">
    <citation type="submission" date="2019-09" db="EMBL/GenBank/DDBJ databases">
        <title>Serinicoccus pratensis sp. nov., isolated from meadow soil.</title>
        <authorList>
            <person name="Zhang W."/>
        </authorList>
    </citation>
    <scope>NUCLEOTIDE SEQUENCE [LARGE SCALE GENOMIC DNA]</scope>
    <source>
        <strain evidence="2 3">W204</strain>
    </source>
</reference>
<dbReference type="AlphaFoldDB" id="A0A5J6V5L8"/>
<dbReference type="RefSeq" id="WP_158061652.1">
    <property type="nucleotide sequence ID" value="NZ_CP044427.1"/>
</dbReference>
<keyword evidence="3" id="KW-1185">Reference proteome</keyword>
<keyword evidence="1" id="KW-1133">Transmembrane helix</keyword>
<feature type="transmembrane region" description="Helical" evidence="1">
    <location>
        <begin position="20"/>
        <end position="41"/>
    </location>
</feature>
<dbReference type="KEGG" id="serw:FY030_11640"/>
<gene>
    <name evidence="2" type="ORF">FY030_11640</name>
</gene>
<keyword evidence="1" id="KW-0812">Transmembrane</keyword>
<evidence type="ECO:0000313" key="2">
    <source>
        <dbReference type="EMBL" id="QFG69270.1"/>
    </source>
</evidence>
<accession>A0A5J6V5L8</accession>
<dbReference type="EMBL" id="CP044427">
    <property type="protein sequence ID" value="QFG69270.1"/>
    <property type="molecule type" value="Genomic_DNA"/>
</dbReference>
<feature type="transmembrane region" description="Helical" evidence="1">
    <location>
        <begin position="61"/>
        <end position="80"/>
    </location>
</feature>
<dbReference type="Proteomes" id="UP000326546">
    <property type="component" value="Chromosome"/>
</dbReference>
<feature type="transmembrane region" description="Helical" evidence="1">
    <location>
        <begin position="140"/>
        <end position="164"/>
    </location>
</feature>
<dbReference type="OrthoDB" id="3400154at2"/>
<evidence type="ECO:0000313" key="3">
    <source>
        <dbReference type="Proteomes" id="UP000326546"/>
    </source>
</evidence>
<sequence length="241" mass="24378">MRLSRVVATELIKVRGLPAVVATVFATIGVAIALAAGIAATSSSSASRSDPVEMTLATVPFLQIGIILIAILVVASEHAGSQIRTTLTAIPQRTLLLAGKAIAYLVTAVLTAAVSLCAGFATAAITLAARDASPAGDVNAWPVVGAGLYLVLIGLLALALAVLLRSLVPPLVTMLALVLIASPLLAGSTEHARWLPDRAGSLLYQPDADAVLTTAGGVLVQFAWIAATSIIAAAAFTSRDA</sequence>
<proteinExistence type="predicted"/>
<protein>
    <submittedName>
        <fullName evidence="2">ABC transporter permease</fullName>
    </submittedName>
</protein>
<feature type="transmembrane region" description="Helical" evidence="1">
    <location>
        <begin position="101"/>
        <end position="128"/>
    </location>
</feature>
<evidence type="ECO:0000256" key="1">
    <source>
        <dbReference type="SAM" id="Phobius"/>
    </source>
</evidence>